<dbReference type="RefSeq" id="WP_120974240.1">
    <property type="nucleotide sequence ID" value="NZ_RBZM01000001.1"/>
</dbReference>
<name>A0A494YE24_9BACL</name>
<proteinExistence type="predicted"/>
<keyword evidence="2" id="KW-0378">Hydrolase</keyword>
<feature type="domain" description="SGNH hydrolase-type esterase" evidence="1">
    <location>
        <begin position="372"/>
        <end position="508"/>
    </location>
</feature>
<evidence type="ECO:0000313" key="2">
    <source>
        <dbReference type="EMBL" id="RKP58285.1"/>
    </source>
</evidence>
<evidence type="ECO:0000259" key="1">
    <source>
        <dbReference type="Pfam" id="PF13472"/>
    </source>
</evidence>
<dbReference type="GO" id="GO:0016787">
    <property type="term" value="F:hydrolase activity"/>
    <property type="evidence" value="ECO:0007669"/>
    <property type="project" value="UniProtKB-KW"/>
</dbReference>
<accession>A0A494YE24</accession>
<dbReference type="EMBL" id="RBZM01000001">
    <property type="protein sequence ID" value="RKP58285.1"/>
    <property type="molecule type" value="Genomic_DNA"/>
</dbReference>
<keyword evidence="3" id="KW-1185">Reference proteome</keyword>
<dbReference type="Pfam" id="PF13472">
    <property type="entry name" value="Lipase_GDSL_2"/>
    <property type="match status" value="1"/>
</dbReference>
<reference evidence="2 3" key="1">
    <citation type="submission" date="2018-10" db="EMBL/GenBank/DDBJ databases">
        <title>Cohnella sp. M2MS4P-1, whole genome shotgun sequence.</title>
        <authorList>
            <person name="Tuo L."/>
        </authorList>
    </citation>
    <scope>NUCLEOTIDE SEQUENCE [LARGE SCALE GENOMIC DNA]</scope>
    <source>
        <strain evidence="2 3">M2MS4P-1</strain>
    </source>
</reference>
<dbReference type="AlphaFoldDB" id="A0A494YE24"/>
<protein>
    <submittedName>
        <fullName evidence="2">SGNH/GDSL hydrolase family protein</fullName>
    </submittedName>
</protein>
<gene>
    <name evidence="2" type="ORF">D7Z26_01960</name>
</gene>
<dbReference type="OrthoDB" id="2517335at2"/>
<organism evidence="2 3">
    <name type="scientific">Cohnella endophytica</name>
    <dbReference type="NCBI Taxonomy" id="2419778"/>
    <lineage>
        <taxon>Bacteria</taxon>
        <taxon>Bacillati</taxon>
        <taxon>Bacillota</taxon>
        <taxon>Bacilli</taxon>
        <taxon>Bacillales</taxon>
        <taxon>Paenibacillaceae</taxon>
        <taxon>Cohnella</taxon>
    </lineage>
</organism>
<dbReference type="SUPFAM" id="SSF52266">
    <property type="entry name" value="SGNH hydrolase"/>
    <property type="match status" value="1"/>
</dbReference>
<evidence type="ECO:0000313" key="3">
    <source>
        <dbReference type="Proteomes" id="UP000282076"/>
    </source>
</evidence>
<comment type="caution">
    <text evidence="2">The sequence shown here is derived from an EMBL/GenBank/DDBJ whole genome shotgun (WGS) entry which is preliminary data.</text>
</comment>
<dbReference type="Proteomes" id="UP000282076">
    <property type="component" value="Unassembled WGS sequence"/>
</dbReference>
<dbReference type="Gene3D" id="3.40.50.1110">
    <property type="entry name" value="SGNH hydrolase"/>
    <property type="match status" value="1"/>
</dbReference>
<sequence>MKVSYSGLAIVPTKPASMNLIIEPGRIHAGDQVIELDAASSICIREAGQRQYNNQLYRIVGEGTASPSGWNGENLRGTAGMPYQRMVPGSLQVYSKDREKRYVPEVDYTQDSYWGSIRRHPQGEIGVGQELSIDYTVWLCRYDAIVLLENGTIQVVEGDSEAPESRELLLPEPPAVKTGFVLAHVFTGWGQSCIYGGGCLIAANSSTSSRSTKTLPVLAGRYEDMVERTYVVEVTAEEGDSQGQYQVRIGATGEDYGTNDIITMDTLRWTEPKRLPHDRKLPLLLQSAYRYPVSWGLELDFSQWGSDANLDLSGEYTVTAYPEMIFDRRPALNGIDPLDIIPLEQRSHLDGFREKIASGTPVRIAFFGASNANSGLWPGQVVRELRQAYPQTAISTSVLAYGGEEMRHGMHRFHREVLPVQPDLIVMEYFINDVCYGNPEETEQAARFILQSIQNAGIPCIVLTNNGANPLFSRNGSSSSFQKYHELYRGLASEYQMAFIGAYAYFSNLHLYGKYFLTELKGNMVNHPYGIIDRNWGVFDRVLSNAILKILGTSGGNDGQ</sequence>
<dbReference type="InterPro" id="IPR036514">
    <property type="entry name" value="SGNH_hydro_sf"/>
</dbReference>
<dbReference type="InterPro" id="IPR013830">
    <property type="entry name" value="SGNH_hydro"/>
</dbReference>